<dbReference type="AlphaFoldDB" id="A0A7H1NP17"/>
<reference evidence="4 5" key="1">
    <citation type="submission" date="2020-08" db="EMBL/GenBank/DDBJ databases">
        <title>Complete genome sequence of Entomobacter blattae G55GP.</title>
        <authorList>
            <person name="Poehlein A."/>
            <person name="Guzman J."/>
            <person name="Daniel R."/>
            <person name="Vilcinskas A."/>
        </authorList>
    </citation>
    <scope>NUCLEOTIDE SEQUENCE [LARGE SCALE GENOMIC DNA]</scope>
    <source>
        <strain evidence="4 5">G55GP</strain>
    </source>
</reference>
<name>A0A7H1NP17_9PROT</name>
<dbReference type="GO" id="GO:0016887">
    <property type="term" value="F:ATP hydrolysis activity"/>
    <property type="evidence" value="ECO:0007669"/>
    <property type="project" value="InterPro"/>
</dbReference>
<dbReference type="Pfam" id="PF00005">
    <property type="entry name" value="ABC_tran"/>
    <property type="match status" value="1"/>
</dbReference>
<feature type="domain" description="ABC transporter" evidence="3">
    <location>
        <begin position="3"/>
        <end position="207"/>
    </location>
</feature>
<keyword evidence="5" id="KW-1185">Reference proteome</keyword>
<organism evidence="4 5">
    <name type="scientific">Entomobacter blattae</name>
    <dbReference type="NCBI Taxonomy" id="2762277"/>
    <lineage>
        <taxon>Bacteria</taxon>
        <taxon>Pseudomonadati</taxon>
        <taxon>Pseudomonadota</taxon>
        <taxon>Alphaproteobacteria</taxon>
        <taxon>Acetobacterales</taxon>
        <taxon>Acetobacteraceae</taxon>
        <taxon>Entomobacter</taxon>
    </lineage>
</organism>
<dbReference type="SUPFAM" id="SSF52540">
    <property type="entry name" value="P-loop containing nucleoside triphosphate hydrolases"/>
    <property type="match status" value="1"/>
</dbReference>
<sequence>MALKIEKLENAHVGPCTFVIERKECLAISGASGSGKSQLLRMIADLEPHSGEVWYDGTPQSGMDAALWRQNVLYVSAESGWWRQNVQEHFSFRHYSEASLLLTELGLDAATLMAKPVHHLSTGERQRAALVRALVHKPAFLLLDEPTSALDEQTSALLEQLLLKVMQQDTGLILVSHNVEQANRLAHRRFLLKNKQLVRFEDGMEKL</sequence>
<dbReference type="PANTHER" id="PTHR43119">
    <property type="entry name" value="ABC TRANSPORT PROTEIN ATP-BINDING COMPONENT-RELATED"/>
    <property type="match status" value="1"/>
</dbReference>
<dbReference type="EMBL" id="CP060244">
    <property type="protein sequence ID" value="QNT77527.1"/>
    <property type="molecule type" value="Genomic_DNA"/>
</dbReference>
<protein>
    <submittedName>
        <fullName evidence="4">Thiamine import ATP-binding protein ThiQ</fullName>
        <ecNumber evidence="4">3.6.3.-</ecNumber>
    </submittedName>
</protein>
<evidence type="ECO:0000259" key="3">
    <source>
        <dbReference type="PROSITE" id="PS50893"/>
    </source>
</evidence>
<dbReference type="SMART" id="SM00382">
    <property type="entry name" value="AAA"/>
    <property type="match status" value="1"/>
</dbReference>
<keyword evidence="2 4" id="KW-0067">ATP-binding</keyword>
<evidence type="ECO:0000313" key="5">
    <source>
        <dbReference type="Proteomes" id="UP000516349"/>
    </source>
</evidence>
<dbReference type="PROSITE" id="PS50893">
    <property type="entry name" value="ABC_TRANSPORTER_2"/>
    <property type="match status" value="1"/>
</dbReference>
<dbReference type="InterPro" id="IPR003593">
    <property type="entry name" value="AAA+_ATPase"/>
</dbReference>
<proteinExistence type="predicted"/>
<dbReference type="EC" id="3.6.3.-" evidence="4"/>
<dbReference type="RefSeq" id="WP_203413992.1">
    <property type="nucleotide sequence ID" value="NZ_CP060244.1"/>
</dbReference>
<evidence type="ECO:0000256" key="2">
    <source>
        <dbReference type="ARBA" id="ARBA00022840"/>
    </source>
</evidence>
<dbReference type="Gene3D" id="3.40.50.300">
    <property type="entry name" value="P-loop containing nucleotide triphosphate hydrolases"/>
    <property type="match status" value="1"/>
</dbReference>
<accession>A0A7H1NP17</accession>
<evidence type="ECO:0000256" key="1">
    <source>
        <dbReference type="ARBA" id="ARBA00022741"/>
    </source>
</evidence>
<dbReference type="Proteomes" id="UP000516349">
    <property type="component" value="Chromosome"/>
</dbReference>
<dbReference type="KEGG" id="ebla:JGUZn3_02690"/>
<gene>
    <name evidence="4" type="primary">thiQ</name>
    <name evidence="4" type="ORF">JGUZn3_02690</name>
</gene>
<dbReference type="GO" id="GO:0005524">
    <property type="term" value="F:ATP binding"/>
    <property type="evidence" value="ECO:0007669"/>
    <property type="project" value="UniProtKB-KW"/>
</dbReference>
<keyword evidence="4" id="KW-0378">Hydrolase</keyword>
<dbReference type="InterPro" id="IPR027417">
    <property type="entry name" value="P-loop_NTPase"/>
</dbReference>
<dbReference type="PANTHER" id="PTHR43119:SF1">
    <property type="entry name" value="ABC TRANSPORTER DOMAIN-CONTAINING PROTEIN"/>
    <property type="match status" value="1"/>
</dbReference>
<dbReference type="InterPro" id="IPR003439">
    <property type="entry name" value="ABC_transporter-like_ATP-bd"/>
</dbReference>
<keyword evidence="1" id="KW-0547">Nucleotide-binding</keyword>
<evidence type="ECO:0000313" key="4">
    <source>
        <dbReference type="EMBL" id="QNT77527.1"/>
    </source>
</evidence>